<dbReference type="InterPro" id="IPR017441">
    <property type="entry name" value="Protein_kinase_ATP_BS"/>
</dbReference>
<keyword evidence="9" id="KW-1185">Reference proteome</keyword>
<keyword evidence="3 8" id="KW-0418">Kinase</keyword>
<feature type="binding site" evidence="5">
    <location>
        <position position="60"/>
    </location>
    <ligand>
        <name>ATP</name>
        <dbReference type="ChEBI" id="CHEBI:30616"/>
    </ligand>
</feature>
<dbReference type="EMBL" id="BLAL01000356">
    <property type="protein sequence ID" value="GET04596.1"/>
    <property type="molecule type" value="Genomic_DNA"/>
</dbReference>
<dbReference type="EMBL" id="BEXD01000773">
    <property type="protein sequence ID" value="GBB90062.1"/>
    <property type="molecule type" value="Genomic_DNA"/>
</dbReference>
<evidence type="ECO:0000256" key="4">
    <source>
        <dbReference type="ARBA" id="ARBA00022840"/>
    </source>
</evidence>
<dbReference type="InterPro" id="IPR000719">
    <property type="entry name" value="Prot_kinase_dom"/>
</dbReference>
<evidence type="ECO:0000259" key="6">
    <source>
        <dbReference type="PROSITE" id="PS50011"/>
    </source>
</evidence>
<dbReference type="InterPro" id="IPR001245">
    <property type="entry name" value="Ser-Thr/Tyr_kinase_cat_dom"/>
</dbReference>
<dbReference type="GO" id="GO:0005524">
    <property type="term" value="F:ATP binding"/>
    <property type="evidence" value="ECO:0007669"/>
    <property type="project" value="UniProtKB-UniRule"/>
</dbReference>
<dbReference type="Proteomes" id="UP000615446">
    <property type="component" value="Unassembled WGS sequence"/>
</dbReference>
<comment type="caution">
    <text evidence="7">The sequence shown here is derived from an EMBL/GenBank/DDBJ whole genome shotgun (WGS) entry which is preliminary data.</text>
</comment>
<dbReference type="PANTHER" id="PTHR44329:SF288">
    <property type="entry name" value="MITOGEN-ACTIVATED PROTEIN KINASE KINASE KINASE 20"/>
    <property type="match status" value="1"/>
</dbReference>
<evidence type="ECO:0000256" key="1">
    <source>
        <dbReference type="ARBA" id="ARBA00022679"/>
    </source>
</evidence>
<dbReference type="AlphaFoldDB" id="A0A2Z6QMW7"/>
<reference evidence="7 9" key="1">
    <citation type="submission" date="2017-11" db="EMBL/GenBank/DDBJ databases">
        <title>The genome of Rhizophagus clarus HR1 reveals common genetic basis of auxotrophy among arbuscular mycorrhizal fungi.</title>
        <authorList>
            <person name="Kobayashi Y."/>
        </authorList>
    </citation>
    <scope>NUCLEOTIDE SEQUENCE [LARGE SCALE GENOMIC DNA]</scope>
    <source>
        <strain evidence="7 9">HR1</strain>
    </source>
</reference>
<dbReference type="SUPFAM" id="SSF56112">
    <property type="entry name" value="Protein kinase-like (PK-like)"/>
    <property type="match status" value="1"/>
</dbReference>
<evidence type="ECO:0000256" key="3">
    <source>
        <dbReference type="ARBA" id="ARBA00022777"/>
    </source>
</evidence>
<protein>
    <submittedName>
        <fullName evidence="8">Kinase-like domain-containing protein</fullName>
    </submittedName>
</protein>
<dbReference type="OrthoDB" id="4062651at2759"/>
<reference evidence="8" key="2">
    <citation type="submission" date="2019-10" db="EMBL/GenBank/DDBJ databases">
        <title>Conservation and host-specific expression of non-tandemly repeated heterogenous ribosome RNA gene in arbuscular mycorrhizal fungi.</title>
        <authorList>
            <person name="Maeda T."/>
            <person name="Kobayashi Y."/>
            <person name="Nakagawa T."/>
            <person name="Ezawa T."/>
            <person name="Yamaguchi K."/>
            <person name="Bino T."/>
            <person name="Nishimoto Y."/>
            <person name="Shigenobu S."/>
            <person name="Kawaguchi M."/>
        </authorList>
    </citation>
    <scope>NUCLEOTIDE SEQUENCE</scope>
    <source>
        <strain evidence="8">HR1</strain>
    </source>
</reference>
<keyword evidence="1" id="KW-0808">Transferase</keyword>
<evidence type="ECO:0000256" key="2">
    <source>
        <dbReference type="ARBA" id="ARBA00022741"/>
    </source>
</evidence>
<dbReference type="Pfam" id="PF07714">
    <property type="entry name" value="PK_Tyr_Ser-Thr"/>
    <property type="match status" value="1"/>
</dbReference>
<accession>A0A2Z6QMW7</accession>
<dbReference type="PROSITE" id="PS50011">
    <property type="entry name" value="PROTEIN_KINASE_DOM"/>
    <property type="match status" value="1"/>
</dbReference>
<evidence type="ECO:0000313" key="7">
    <source>
        <dbReference type="EMBL" id="GBB90062.1"/>
    </source>
</evidence>
<gene>
    <name evidence="8" type="ORF">RCL2_003089600</name>
    <name evidence="7" type="ORF">RclHR1_16940003</name>
</gene>
<dbReference type="InterPro" id="IPR051681">
    <property type="entry name" value="Ser/Thr_Kinases-Pseudokinases"/>
</dbReference>
<dbReference type="GO" id="GO:0004674">
    <property type="term" value="F:protein serine/threonine kinase activity"/>
    <property type="evidence" value="ECO:0007669"/>
    <property type="project" value="TreeGrafter"/>
</dbReference>
<proteinExistence type="predicted"/>
<organism evidence="7 9">
    <name type="scientific">Rhizophagus clarus</name>
    <dbReference type="NCBI Taxonomy" id="94130"/>
    <lineage>
        <taxon>Eukaryota</taxon>
        <taxon>Fungi</taxon>
        <taxon>Fungi incertae sedis</taxon>
        <taxon>Mucoromycota</taxon>
        <taxon>Glomeromycotina</taxon>
        <taxon>Glomeromycetes</taxon>
        <taxon>Glomerales</taxon>
        <taxon>Glomeraceae</taxon>
        <taxon>Rhizophagus</taxon>
    </lineage>
</organism>
<sequence length="364" mass="42215">MHDTEDKNEWISWIEDVIEKNQLKYYEYNEFTNLQKIGTGGFGKVYRANWKNSEKHFALKSFFHLNNITVKKLFMSIIFCYLFNTKQHSDNILVHQNKIKLADFGLSERIEESSDLQSELFGAVPYIDPKIFSGEKNNNNKTTQEYSLNIKSDIYSIDVLLWEISSGRPPFDDEKYDIDLVLGICGGLRETKVPNTPDEYVKIYTECWDGDPDNRPTICQVVDWLKAMVTTTDLVTENLQLSSEEENIDSSLSANISELQGELSQLILNFYKMNTNEIDMIVSNSSTISNQFPFILTSLNHLSTDIVHHRNLKWFTGLSAYKYACFQQVRNLGLNLPMHIIHAMASKLWRNESYNIKQQFIDFA</sequence>
<evidence type="ECO:0000256" key="5">
    <source>
        <dbReference type="PROSITE-ProRule" id="PRU10141"/>
    </source>
</evidence>
<dbReference type="InterPro" id="IPR011009">
    <property type="entry name" value="Kinase-like_dom_sf"/>
</dbReference>
<keyword evidence="2 5" id="KW-0547">Nucleotide-binding</keyword>
<dbReference type="PROSITE" id="PS00107">
    <property type="entry name" value="PROTEIN_KINASE_ATP"/>
    <property type="match status" value="1"/>
</dbReference>
<keyword evidence="4 5" id="KW-0067">ATP-binding</keyword>
<name>A0A2Z6QMW7_9GLOM</name>
<dbReference type="Proteomes" id="UP000247702">
    <property type="component" value="Unassembled WGS sequence"/>
</dbReference>
<evidence type="ECO:0000313" key="8">
    <source>
        <dbReference type="EMBL" id="GET04596.1"/>
    </source>
</evidence>
<feature type="domain" description="Protein kinase" evidence="6">
    <location>
        <begin position="1"/>
        <end position="229"/>
    </location>
</feature>
<dbReference type="PANTHER" id="PTHR44329">
    <property type="entry name" value="SERINE/THREONINE-PROTEIN KINASE TNNI3K-RELATED"/>
    <property type="match status" value="1"/>
</dbReference>
<dbReference type="Gene3D" id="1.10.510.10">
    <property type="entry name" value="Transferase(Phosphotransferase) domain 1"/>
    <property type="match status" value="2"/>
</dbReference>
<evidence type="ECO:0000313" key="9">
    <source>
        <dbReference type="Proteomes" id="UP000247702"/>
    </source>
</evidence>